<sequence>MSSSQKAGHARFVRIKHSLENIEVQRAALDSQERALKPEANDITNSVAPVSSIPNEVLAAIFEAGHSIDSIQDYWPFELAVSAVTSHWREVALRTPRLWTRIKRGPYQEDLTGIAVYLDRSKTISFHLIIDIGIPPLDRDLQPVREFDDVSACCVLLAPHMSRCNRMELSFLAKPGNGWPNLGHLGHQSHDILLRHFNSLPAPRSIAIAAAVPLRRPIGNLRLFAEGTPLVEHLSLCGVRLDAGIPPLSYIQSIHLHHPSSHSLPTGQEFCDMLAAATSLLHLRVVGEIVAWWTGAFNVTVPSLRTLVIASSRANERAGPQNQICGLLDTITAPSLELLLMRSCTARDFPPAMLQVSKFPCLKWLILEDVLFLPSEIIGAFNSVQYLVFDGNPDNLLDAHLAWPCVRTIALPHWHGNLDAIGGLFNECTALGHPLQRVFSPARPLPTIDLHSSLLLEEYDGDVAYARLPSQFLQLPRNLRGYCAPPRSDSESSIHSD</sequence>
<organism evidence="1 2">
    <name type="scientific">Athelia psychrophila</name>
    <dbReference type="NCBI Taxonomy" id="1759441"/>
    <lineage>
        <taxon>Eukaryota</taxon>
        <taxon>Fungi</taxon>
        <taxon>Dikarya</taxon>
        <taxon>Basidiomycota</taxon>
        <taxon>Agaricomycotina</taxon>
        <taxon>Agaricomycetes</taxon>
        <taxon>Agaricomycetidae</taxon>
        <taxon>Atheliales</taxon>
        <taxon>Atheliaceae</taxon>
        <taxon>Athelia</taxon>
    </lineage>
</organism>
<name>A0A166NNZ2_9AGAM</name>
<dbReference type="SUPFAM" id="SSF52058">
    <property type="entry name" value="L domain-like"/>
    <property type="match status" value="1"/>
</dbReference>
<keyword evidence="2" id="KW-1185">Reference proteome</keyword>
<protein>
    <submittedName>
        <fullName evidence="1">Uncharacterized protein</fullName>
    </submittedName>
</protein>
<dbReference type="AlphaFoldDB" id="A0A166NNZ2"/>
<dbReference type="OrthoDB" id="3244423at2759"/>
<accession>A0A166NNZ2</accession>
<evidence type="ECO:0000313" key="1">
    <source>
        <dbReference type="EMBL" id="KZP25226.1"/>
    </source>
</evidence>
<dbReference type="Proteomes" id="UP000076532">
    <property type="component" value="Unassembled WGS sequence"/>
</dbReference>
<evidence type="ECO:0000313" key="2">
    <source>
        <dbReference type="Proteomes" id="UP000076532"/>
    </source>
</evidence>
<proteinExistence type="predicted"/>
<gene>
    <name evidence="1" type="ORF">FIBSPDRAFT_396244</name>
</gene>
<reference evidence="1 2" key="1">
    <citation type="journal article" date="2016" name="Mol. Biol. Evol.">
        <title>Comparative Genomics of Early-Diverging Mushroom-Forming Fungi Provides Insights into the Origins of Lignocellulose Decay Capabilities.</title>
        <authorList>
            <person name="Nagy L.G."/>
            <person name="Riley R."/>
            <person name="Tritt A."/>
            <person name="Adam C."/>
            <person name="Daum C."/>
            <person name="Floudas D."/>
            <person name="Sun H."/>
            <person name="Yadav J.S."/>
            <person name="Pangilinan J."/>
            <person name="Larsson K.H."/>
            <person name="Matsuura K."/>
            <person name="Barry K."/>
            <person name="Labutti K."/>
            <person name="Kuo R."/>
            <person name="Ohm R.A."/>
            <person name="Bhattacharya S.S."/>
            <person name="Shirouzu T."/>
            <person name="Yoshinaga Y."/>
            <person name="Martin F.M."/>
            <person name="Grigoriev I.V."/>
            <person name="Hibbett D.S."/>
        </authorList>
    </citation>
    <scope>NUCLEOTIDE SEQUENCE [LARGE SCALE GENOMIC DNA]</scope>
    <source>
        <strain evidence="1 2">CBS 109695</strain>
    </source>
</reference>
<dbReference type="EMBL" id="KV417522">
    <property type="protein sequence ID" value="KZP25226.1"/>
    <property type="molecule type" value="Genomic_DNA"/>
</dbReference>